<evidence type="ECO:0000313" key="4">
    <source>
        <dbReference type="Proteomes" id="UP001050691"/>
    </source>
</evidence>
<dbReference type="PANTHER" id="PTHR46535:SF1">
    <property type="entry name" value="NEDD4-BINDING PROTEIN 2"/>
    <property type="match status" value="1"/>
</dbReference>
<feature type="region of interest" description="Disordered" evidence="1">
    <location>
        <begin position="56"/>
        <end position="109"/>
    </location>
</feature>
<dbReference type="GO" id="GO:0004519">
    <property type="term" value="F:endonuclease activity"/>
    <property type="evidence" value="ECO:0007669"/>
    <property type="project" value="TreeGrafter"/>
</dbReference>
<evidence type="ECO:0000313" key="3">
    <source>
        <dbReference type="EMBL" id="GJJ11498.1"/>
    </source>
</evidence>
<feature type="region of interest" description="Disordered" evidence="1">
    <location>
        <begin position="419"/>
        <end position="505"/>
    </location>
</feature>
<reference evidence="3" key="1">
    <citation type="submission" date="2021-10" db="EMBL/GenBank/DDBJ databases">
        <title>De novo Genome Assembly of Clathrus columnatus (Basidiomycota, Fungi) Using Illumina and Nanopore Sequence Data.</title>
        <authorList>
            <person name="Ogiso-Tanaka E."/>
            <person name="Itagaki H."/>
            <person name="Hosoya T."/>
            <person name="Hosaka K."/>
        </authorList>
    </citation>
    <scope>NUCLEOTIDE SEQUENCE</scope>
    <source>
        <strain evidence="3">MO-923</strain>
    </source>
</reference>
<feature type="compositionally biased region" description="Gly residues" evidence="1">
    <location>
        <begin position="493"/>
        <end position="502"/>
    </location>
</feature>
<evidence type="ECO:0000256" key="1">
    <source>
        <dbReference type="SAM" id="MobiDB-lite"/>
    </source>
</evidence>
<dbReference type="Proteomes" id="UP001050691">
    <property type="component" value="Unassembled WGS sequence"/>
</dbReference>
<proteinExistence type="predicted"/>
<dbReference type="PROSITE" id="PS50828">
    <property type="entry name" value="SMR"/>
    <property type="match status" value="1"/>
</dbReference>
<keyword evidence="4" id="KW-1185">Reference proteome</keyword>
<protein>
    <recommendedName>
        <fullName evidence="2">Smr domain-containing protein</fullName>
    </recommendedName>
</protein>
<dbReference type="GO" id="GO:0005634">
    <property type="term" value="C:nucleus"/>
    <property type="evidence" value="ECO:0007669"/>
    <property type="project" value="TreeGrafter"/>
</dbReference>
<feature type="compositionally biased region" description="Polar residues" evidence="1">
    <location>
        <begin position="455"/>
        <end position="465"/>
    </location>
</feature>
<dbReference type="PANTHER" id="PTHR46535">
    <property type="entry name" value="NEDD4-BINDING PROTEIN 2"/>
    <property type="match status" value="1"/>
</dbReference>
<comment type="caution">
    <text evidence="3">The sequence shown here is derived from an EMBL/GenBank/DDBJ whole genome shotgun (WGS) entry which is preliminary data.</text>
</comment>
<dbReference type="InterPro" id="IPR036063">
    <property type="entry name" value="Smr_dom_sf"/>
</dbReference>
<name>A0AAV5AED9_9AGAM</name>
<dbReference type="SMART" id="SM00463">
    <property type="entry name" value="SMR"/>
    <property type="match status" value="1"/>
</dbReference>
<dbReference type="Pfam" id="PF01713">
    <property type="entry name" value="Smr"/>
    <property type="match status" value="1"/>
</dbReference>
<dbReference type="InterPro" id="IPR002625">
    <property type="entry name" value="Smr_dom"/>
</dbReference>
<feature type="compositionally biased region" description="Basic and acidic residues" evidence="1">
    <location>
        <begin position="56"/>
        <end position="70"/>
    </location>
</feature>
<dbReference type="EMBL" id="BPWL01000006">
    <property type="protein sequence ID" value="GJJ11498.1"/>
    <property type="molecule type" value="Genomic_DNA"/>
</dbReference>
<evidence type="ECO:0000259" key="2">
    <source>
        <dbReference type="PROSITE" id="PS50828"/>
    </source>
</evidence>
<accession>A0AAV5AED9</accession>
<dbReference type="Gene3D" id="3.30.1370.110">
    <property type="match status" value="1"/>
</dbReference>
<gene>
    <name evidence="3" type="ORF">Clacol_005731</name>
</gene>
<feature type="domain" description="Smr" evidence="2">
    <location>
        <begin position="584"/>
        <end position="657"/>
    </location>
</feature>
<sequence length="657" mass="72964">MSASTLQETLQTEFPLIDSSLLAALLLDYQEPNQAQNHSSLQSLRDLLTQLSLDTHASESSDELSSHHIDTQTSSSSQKLDSEDPEDNRESEHSNGTQDDTTSTSGGSVSISMTSISSVSASSSPLEFLNILFPQLSTQIINQALEECSYNDQPSAEAFTLDNEPKVDNLDFNMSTVVDHLLSLEYIQDLTERGLEEEDPLEEEQNAWKIAKPSGKNYHHQTPKKQFKKPVNKIAFVDIRQRRYKPPVNNNNDSPNGVSRPFASDPWTRLTSIATHLSDLLKPVPAGFFQSYFHAPQSSINSKTGWKVEGDALRNALSDLIKKRYSSDKLQAIEASPKLASSIDVLRNIILDPGSDDSLTLDGEQFLELESDAKLCILAANGNLDVALDLLWLLKELDEAFVNGTGIAHLQPIHTQSQSPFDLDTNKLIPVQPPPPTLPSISIKSRPPDPATPKSRGSSWTTVQRRSQKPISPHVDFIPAYSNSTPRIRQPIRGGGNRFGKGGKGDVGELDHDLAWYRERRKEFMHEASRHWKSGTTKNRGGEIAFYYAEKARTYQEKEHLKALEIARKAVNEKRYKSNESDTLDLHGLTIYEACVIVKEAVEAFDPSTTRPLKVITGRGRHSIDNVSVLGPAVKDMLENEGYKVSTWDGGLSVRGR</sequence>
<dbReference type="InterPro" id="IPR052772">
    <property type="entry name" value="Endo/PolyKinase_Domain-Protein"/>
</dbReference>
<dbReference type="AlphaFoldDB" id="A0AAV5AED9"/>
<organism evidence="3 4">
    <name type="scientific">Clathrus columnatus</name>
    <dbReference type="NCBI Taxonomy" id="1419009"/>
    <lineage>
        <taxon>Eukaryota</taxon>
        <taxon>Fungi</taxon>
        <taxon>Dikarya</taxon>
        <taxon>Basidiomycota</taxon>
        <taxon>Agaricomycotina</taxon>
        <taxon>Agaricomycetes</taxon>
        <taxon>Phallomycetidae</taxon>
        <taxon>Phallales</taxon>
        <taxon>Clathraceae</taxon>
        <taxon>Clathrus</taxon>
    </lineage>
</organism>
<dbReference type="SUPFAM" id="SSF160443">
    <property type="entry name" value="SMR domain-like"/>
    <property type="match status" value="1"/>
</dbReference>